<reference evidence="1" key="1">
    <citation type="journal article" date="2014" name="Front. Microbiol.">
        <title>High frequency of phylogenetically diverse reductive dehalogenase-homologous genes in deep subseafloor sedimentary metagenomes.</title>
        <authorList>
            <person name="Kawai M."/>
            <person name="Futagami T."/>
            <person name="Toyoda A."/>
            <person name="Takaki Y."/>
            <person name="Nishi S."/>
            <person name="Hori S."/>
            <person name="Arai W."/>
            <person name="Tsubouchi T."/>
            <person name="Morono Y."/>
            <person name="Uchiyama I."/>
            <person name="Ito T."/>
            <person name="Fujiyama A."/>
            <person name="Inagaki F."/>
            <person name="Takami H."/>
        </authorList>
    </citation>
    <scope>NUCLEOTIDE SEQUENCE</scope>
    <source>
        <strain evidence="1">Expedition CK06-06</strain>
    </source>
</reference>
<dbReference type="InterPro" id="IPR023614">
    <property type="entry name" value="Porin_dom_sf"/>
</dbReference>
<sequence>FVNTGTIGQSDKFWGLEFANVWGPLSMQGEYGQIDVDTPFFIEGNPIFDGWYVNASWFLTGETRPYDKGGFGRVKVKNPVFKGGAGAWQFAGRYDVIDLSNNGGFVCPACGTQKTWLFGVNWYLNDYTRLMLNYNESDIDGGVNSGAHIKGLGMRAQVDW</sequence>
<gene>
    <name evidence="1" type="ORF">S03H2_24086</name>
</gene>
<dbReference type="Gene3D" id="2.40.160.10">
    <property type="entry name" value="Porin"/>
    <property type="match status" value="1"/>
</dbReference>
<evidence type="ECO:0008006" key="2">
    <source>
        <dbReference type="Google" id="ProtNLM"/>
    </source>
</evidence>
<dbReference type="InterPro" id="IPR010870">
    <property type="entry name" value="Porin_O/P"/>
</dbReference>
<protein>
    <recommendedName>
        <fullName evidence="2">Porin domain-containing protein</fullName>
    </recommendedName>
</protein>
<accession>X1ENZ0</accession>
<dbReference type="Pfam" id="PF07396">
    <property type="entry name" value="Porin_O_P"/>
    <property type="match status" value="1"/>
</dbReference>
<feature type="non-terminal residue" evidence="1">
    <location>
        <position position="1"/>
    </location>
</feature>
<evidence type="ECO:0000313" key="1">
    <source>
        <dbReference type="EMBL" id="GAH35096.1"/>
    </source>
</evidence>
<comment type="caution">
    <text evidence="1">The sequence shown here is derived from an EMBL/GenBank/DDBJ whole genome shotgun (WGS) entry which is preliminary data.</text>
</comment>
<dbReference type="AlphaFoldDB" id="X1ENZ0"/>
<dbReference type="SUPFAM" id="SSF56935">
    <property type="entry name" value="Porins"/>
    <property type="match status" value="1"/>
</dbReference>
<name>X1ENZ0_9ZZZZ</name>
<proteinExistence type="predicted"/>
<dbReference type="EMBL" id="BARU01013287">
    <property type="protein sequence ID" value="GAH35096.1"/>
    <property type="molecule type" value="Genomic_DNA"/>
</dbReference>
<organism evidence="1">
    <name type="scientific">marine sediment metagenome</name>
    <dbReference type="NCBI Taxonomy" id="412755"/>
    <lineage>
        <taxon>unclassified sequences</taxon>
        <taxon>metagenomes</taxon>
        <taxon>ecological metagenomes</taxon>
    </lineage>
</organism>